<dbReference type="EMBL" id="AZMM01014300">
    <property type="protein sequence ID" value="ETJ31195.1"/>
    <property type="molecule type" value="Genomic_DNA"/>
</dbReference>
<dbReference type="GO" id="GO:0005524">
    <property type="term" value="F:ATP binding"/>
    <property type="evidence" value="ECO:0007669"/>
    <property type="project" value="UniProtKB-KW"/>
</dbReference>
<keyword evidence="2" id="KW-0547">Nucleotide-binding</keyword>
<comment type="caution">
    <text evidence="2">The sequence shown here is derived from an EMBL/GenBank/DDBJ whole genome shotgun (WGS) entry which is preliminary data.</text>
</comment>
<accession>W1XP03</accession>
<gene>
    <name evidence="2" type="ORF">Q604_UNBC14300G0001</name>
</gene>
<dbReference type="PANTHER" id="PTHR24221:SF654">
    <property type="entry name" value="ATP-BINDING CASSETTE SUB-FAMILY B MEMBER 6"/>
    <property type="match status" value="1"/>
</dbReference>
<keyword evidence="2" id="KW-0067">ATP-binding</keyword>
<dbReference type="GO" id="GO:0016887">
    <property type="term" value="F:ATP hydrolysis activity"/>
    <property type="evidence" value="ECO:0007669"/>
    <property type="project" value="InterPro"/>
</dbReference>
<dbReference type="InterPro" id="IPR039421">
    <property type="entry name" value="Type_1_exporter"/>
</dbReference>
<dbReference type="Pfam" id="PF00005">
    <property type="entry name" value="ABC_tran"/>
    <property type="match status" value="1"/>
</dbReference>
<name>W1XP03_9ZZZZ</name>
<dbReference type="GO" id="GO:0034040">
    <property type="term" value="F:ATPase-coupled lipid transmembrane transporter activity"/>
    <property type="evidence" value="ECO:0007669"/>
    <property type="project" value="TreeGrafter"/>
</dbReference>
<evidence type="ECO:0000313" key="2">
    <source>
        <dbReference type="EMBL" id="ETJ31195.1"/>
    </source>
</evidence>
<evidence type="ECO:0000259" key="1">
    <source>
        <dbReference type="Pfam" id="PF00005"/>
    </source>
</evidence>
<feature type="domain" description="ABC transporter" evidence="1">
    <location>
        <begin position="1"/>
        <end position="92"/>
    </location>
</feature>
<protein>
    <submittedName>
        <fullName evidence="2">ABC transporter, CydDC cysteine exporter (CydDC-E) family, permease/ATP-binding protein CydD</fullName>
    </submittedName>
</protein>
<feature type="non-terminal residue" evidence="2">
    <location>
        <position position="100"/>
    </location>
</feature>
<organism evidence="2">
    <name type="scientific">human gut metagenome</name>
    <dbReference type="NCBI Taxonomy" id="408170"/>
    <lineage>
        <taxon>unclassified sequences</taxon>
        <taxon>metagenomes</taxon>
        <taxon>organismal metagenomes</taxon>
    </lineage>
</organism>
<dbReference type="PANTHER" id="PTHR24221">
    <property type="entry name" value="ATP-BINDING CASSETTE SUB-FAMILY B"/>
    <property type="match status" value="1"/>
</dbReference>
<proteinExistence type="predicted"/>
<sequence>QGKSIAIVGASGSGKTTLFNMLERLYDYGGSIRIGSGGVKDISIDTWRNALGTITQDTYIFNASFKDNIRLARPEASMADLDQAINRASLRSVVEKLPEG</sequence>
<feature type="non-terminal residue" evidence="2">
    <location>
        <position position="1"/>
    </location>
</feature>
<reference evidence="2" key="1">
    <citation type="submission" date="2013-12" db="EMBL/GenBank/DDBJ databases">
        <title>A Varibaculum cambriense genome reconstructed from a premature infant gut community with otherwise low bacterial novelty that shifts toward anaerobic metabolism during the third week of life.</title>
        <authorList>
            <person name="Brown C.T."/>
            <person name="Sharon I."/>
            <person name="Thomas B.C."/>
            <person name="Castelle C.J."/>
            <person name="Morowitz M.J."/>
            <person name="Banfield J.F."/>
        </authorList>
    </citation>
    <scope>NUCLEOTIDE SEQUENCE</scope>
</reference>
<dbReference type="Gene3D" id="3.40.50.300">
    <property type="entry name" value="P-loop containing nucleotide triphosphate hydrolases"/>
    <property type="match status" value="1"/>
</dbReference>
<dbReference type="InterPro" id="IPR027417">
    <property type="entry name" value="P-loop_NTPase"/>
</dbReference>
<dbReference type="InterPro" id="IPR003439">
    <property type="entry name" value="ABC_transporter-like_ATP-bd"/>
</dbReference>
<dbReference type="AlphaFoldDB" id="W1XP03"/>
<dbReference type="SUPFAM" id="SSF52540">
    <property type="entry name" value="P-loop containing nucleoside triphosphate hydrolases"/>
    <property type="match status" value="1"/>
</dbReference>